<dbReference type="EnsemblPlants" id="PNT68336">
    <property type="protein sequence ID" value="PNT68336"/>
    <property type="gene ID" value="BRADI_3g39062v3"/>
</dbReference>
<dbReference type="ExpressionAtlas" id="A0A2K2D227">
    <property type="expression patterns" value="baseline"/>
</dbReference>
<evidence type="ECO:0000313" key="9">
    <source>
        <dbReference type="EMBL" id="PNT68336.1"/>
    </source>
</evidence>
<evidence type="ECO:0000256" key="1">
    <source>
        <dbReference type="ARBA" id="ARBA00004123"/>
    </source>
</evidence>
<feature type="region of interest" description="Disordered" evidence="7">
    <location>
        <begin position="1188"/>
        <end position="1228"/>
    </location>
</feature>
<feature type="compositionally biased region" description="Acidic residues" evidence="7">
    <location>
        <begin position="1210"/>
        <end position="1220"/>
    </location>
</feature>
<organism evidence="9">
    <name type="scientific">Brachypodium distachyon</name>
    <name type="common">Purple false brome</name>
    <name type="synonym">Trachynia distachya</name>
    <dbReference type="NCBI Taxonomy" id="15368"/>
    <lineage>
        <taxon>Eukaryota</taxon>
        <taxon>Viridiplantae</taxon>
        <taxon>Streptophyta</taxon>
        <taxon>Embryophyta</taxon>
        <taxon>Tracheophyta</taxon>
        <taxon>Spermatophyta</taxon>
        <taxon>Magnoliopsida</taxon>
        <taxon>Liliopsida</taxon>
        <taxon>Poales</taxon>
        <taxon>Poaceae</taxon>
        <taxon>BOP clade</taxon>
        <taxon>Pooideae</taxon>
        <taxon>Stipodae</taxon>
        <taxon>Brachypodieae</taxon>
        <taxon>Brachypodium</taxon>
    </lineage>
</organism>
<evidence type="ECO:0000313" key="10">
    <source>
        <dbReference type="EnsemblPlants" id="PNT68336"/>
    </source>
</evidence>
<dbReference type="PANTHER" id="PTHR13738">
    <property type="entry name" value="TROPONIN I"/>
    <property type="match status" value="1"/>
</dbReference>
<dbReference type="PANTHER" id="PTHR13738:SF1">
    <property type="entry name" value="TROPONIN I"/>
    <property type="match status" value="1"/>
</dbReference>
<dbReference type="GO" id="GO:0005819">
    <property type="term" value="C:spindle"/>
    <property type="evidence" value="ECO:0007669"/>
    <property type="project" value="UniProtKB-SubCell"/>
</dbReference>
<dbReference type="Gramene" id="PNT68336">
    <property type="protein sequence ID" value="PNT68336"/>
    <property type="gene ID" value="BRADI_3g39062v3"/>
</dbReference>
<dbReference type="RefSeq" id="XP_003574686.4">
    <property type="nucleotide sequence ID" value="XM_003574638.4"/>
</dbReference>
<protein>
    <recommendedName>
        <fullName evidence="8">Inner centromere protein ARK-binding domain-containing protein</fullName>
    </recommendedName>
</protein>
<evidence type="ECO:0000256" key="6">
    <source>
        <dbReference type="ARBA" id="ARBA00023242"/>
    </source>
</evidence>
<evidence type="ECO:0000259" key="8">
    <source>
        <dbReference type="Pfam" id="PF03941"/>
    </source>
</evidence>
<name>A0A2K2D227_BRADI</name>
<sequence>MEALFMQAFERRDWVEGQMRQQVASFSEYVACTLLAAGSRPPPWLLPHSAAATRTRQGNTLRKPSLDLANLERADGVHLALPKIHQLSEPETAEFDGVKPGSGNSTGCSEVDKECKNCDSDTTLTELAPVDPLNEDPSSTNSLEAPTSVASPLLENDSLQSVKPNFLEGIVSVPEPLPEKDAVQVHTTETDYPEGPHSTASLLLEKEAICSNEVNFLDGPPSICLLLAKEPEHTSELDSPEELHENAISHDVRTSSLEGPHPMASLSCEKETVHTSEASFLEGPQCVASPLLESEQLYTVEHTEQLKNSYLNRSIDRCPTSHEQESSEFILPPSCYVSSSRPAAQLADTTSGDQERLGMLQNNMLDDGYGCSPHPKENAMEDGGGHYSHSELDGALSTCSLQKSGDDNVYQNKVVSSGTISDNDSNSANALDALISPQNELCQMQSSVHKLSSRYCRTGTVADTCIVFSPLSTSNKRPGREPAIDSTNCHLKQSGPAEGKLFVQSEECDNMDKSVTPVVAQEVHLSANSSPGRCSASPSDVICSNSRSMKASLCIGSTPSSNLSLVPQSDSLENNLDAVSNSSPSCSDALPDVVACCIRKAISCFKYPDADVRIATVQDKVVTEIDYLAYESGVLKPENYPITTSPTTFTSCALFQQNQQARASNESVLEKLNYDSNLVIDEKDIDEGLQVSDGAIPRENDDNYVDYDETMQSFSITVPSKARSPTIKERAFAGLCDSTKLINLSTSLSAKYKMDNKMSGHYQALSARFKKLIDPSSINSVDTKWHDPSYDVNKLGVSGKYSLELDGSFRMSNVLSFDTANSISVQEDCEIPLTPSVEKYSLEKLSGRTRSNSGCMGSIPGLACFKIDEASSMAEENENREILPRCPGRNYSSQGLTGRKPLEHVSSFYQSRENSASLSTRYVDVGRLGLTTTKVYTRNPDYHLHLSINEAIKNPKENCAPSIKKGKAPHPLYDRASRTGLLSSKNIRHRSEENLEKGWKPSNIINNMKSFVPLVKQQQKSTMTCVKKDVRVKALEAAEAAKRRQQKKQNERHMRKAAAELERVRLKQEREQRQKQKEVEQKKKIDADDVTRKRLREDDEKKEKERKKKRAEEAWKPEQRMEWIHAANGEKDDCWKSSDDNEPRNDCVGVKHESIPDGRTESVYNFIASENHNLKSVVADGRSESSILQVQESFSGDIDESYEMSPYKDSDEEDDDDPDQEEVRRRKFIPSWSQDENLDKILLSNLPLDPAEIFARKCSFKLSDVLAHHIPQRQFS</sequence>
<feature type="region of interest" description="Disordered" evidence="7">
    <location>
        <begin position="126"/>
        <end position="146"/>
    </location>
</feature>
<reference evidence="9" key="2">
    <citation type="submission" date="2017-06" db="EMBL/GenBank/DDBJ databases">
        <title>WGS assembly of Brachypodium distachyon.</title>
        <authorList>
            <consortium name="The International Brachypodium Initiative"/>
            <person name="Lucas S."/>
            <person name="Harmon-Smith M."/>
            <person name="Lail K."/>
            <person name="Tice H."/>
            <person name="Grimwood J."/>
            <person name="Bruce D."/>
            <person name="Barry K."/>
            <person name="Shu S."/>
            <person name="Lindquist E."/>
            <person name="Wang M."/>
            <person name="Pitluck S."/>
            <person name="Vogel J.P."/>
            <person name="Garvin D.F."/>
            <person name="Mockler T.C."/>
            <person name="Schmutz J."/>
            <person name="Rokhsar D."/>
            <person name="Bevan M.W."/>
        </authorList>
    </citation>
    <scope>NUCLEOTIDE SEQUENCE</scope>
    <source>
        <strain evidence="9">Bd21</strain>
    </source>
</reference>
<comment type="subcellular location">
    <subcellularLocation>
        <location evidence="2">Cytoplasm</location>
        <location evidence="2">Cytoskeleton</location>
        <location evidence="2">Spindle</location>
    </subcellularLocation>
    <subcellularLocation>
        <location evidence="1">Nucleus</location>
    </subcellularLocation>
</comment>
<evidence type="ECO:0000256" key="3">
    <source>
        <dbReference type="ARBA" id="ARBA00010042"/>
    </source>
</evidence>
<dbReference type="GeneID" id="100828113"/>
<evidence type="ECO:0000256" key="7">
    <source>
        <dbReference type="SAM" id="MobiDB-lite"/>
    </source>
</evidence>
<keyword evidence="6" id="KW-0539">Nucleus</keyword>
<reference evidence="9 10" key="1">
    <citation type="journal article" date="2010" name="Nature">
        <title>Genome sequencing and analysis of the model grass Brachypodium distachyon.</title>
        <authorList>
            <consortium name="International Brachypodium Initiative"/>
        </authorList>
    </citation>
    <scope>NUCLEOTIDE SEQUENCE [LARGE SCALE GENOMIC DNA]</scope>
    <source>
        <strain evidence="9 10">Bd21</strain>
    </source>
</reference>
<dbReference type="Pfam" id="PF03941">
    <property type="entry name" value="INCENP_ARK-bind"/>
    <property type="match status" value="1"/>
</dbReference>
<feature type="domain" description="Inner centromere protein ARK-binding" evidence="8">
    <location>
        <begin position="1210"/>
        <end position="1257"/>
    </location>
</feature>
<feature type="compositionally biased region" description="Polar residues" evidence="7">
    <location>
        <begin position="136"/>
        <end position="146"/>
    </location>
</feature>
<keyword evidence="5" id="KW-0206">Cytoskeleton</keyword>
<feature type="region of interest" description="Disordered" evidence="7">
    <location>
        <begin position="1061"/>
        <end position="1155"/>
    </location>
</feature>
<accession>A0A2K2D227</accession>
<keyword evidence="11" id="KW-1185">Reference proteome</keyword>
<comment type="similarity">
    <text evidence="3">Belongs to the INCENP family.</text>
</comment>
<dbReference type="InterPro" id="IPR050875">
    <property type="entry name" value="Troponin_I"/>
</dbReference>
<gene>
    <name evidence="10" type="primary">LOC100828113</name>
    <name evidence="9" type="ORF">BRADI_3g39062v3</name>
</gene>
<evidence type="ECO:0000256" key="2">
    <source>
        <dbReference type="ARBA" id="ARBA00004186"/>
    </source>
</evidence>
<reference evidence="10" key="3">
    <citation type="submission" date="2018-08" db="UniProtKB">
        <authorList>
            <consortium name="EnsemblPlants"/>
        </authorList>
    </citation>
    <scope>IDENTIFICATION</scope>
    <source>
        <strain evidence="10">cv. Bd21</strain>
    </source>
</reference>
<evidence type="ECO:0000256" key="4">
    <source>
        <dbReference type="ARBA" id="ARBA00022490"/>
    </source>
</evidence>
<feature type="compositionally biased region" description="Basic and acidic residues" evidence="7">
    <location>
        <begin position="1110"/>
        <end position="1155"/>
    </location>
</feature>
<dbReference type="KEGG" id="bdi:100828113"/>
<dbReference type="GO" id="GO:0005634">
    <property type="term" value="C:nucleus"/>
    <property type="evidence" value="ECO:0007669"/>
    <property type="project" value="UniProtKB-SubCell"/>
</dbReference>
<evidence type="ECO:0000313" key="11">
    <source>
        <dbReference type="Proteomes" id="UP000008810"/>
    </source>
</evidence>
<dbReference type="Proteomes" id="UP000008810">
    <property type="component" value="Chromosome 3"/>
</dbReference>
<feature type="region of interest" description="Disordered" evidence="7">
    <location>
        <begin position="93"/>
        <end position="112"/>
    </location>
</feature>
<feature type="compositionally biased region" description="Basic and acidic residues" evidence="7">
    <location>
        <begin position="1061"/>
        <end position="1103"/>
    </location>
</feature>
<dbReference type="EMBL" id="CM000882">
    <property type="protein sequence ID" value="PNT68336.1"/>
    <property type="molecule type" value="Genomic_DNA"/>
</dbReference>
<proteinExistence type="inferred from homology"/>
<evidence type="ECO:0000256" key="5">
    <source>
        <dbReference type="ARBA" id="ARBA00023212"/>
    </source>
</evidence>
<keyword evidence="4" id="KW-0963">Cytoplasm</keyword>
<dbReference type="OrthoDB" id="681218at2759"/>
<dbReference type="InterPro" id="IPR005635">
    <property type="entry name" value="Inner_centromere_prot_ARK-bd"/>
</dbReference>
<dbReference type="AlphaFoldDB" id="A0A2K2D227"/>